<dbReference type="InterPro" id="IPR001930">
    <property type="entry name" value="Peptidase_M1"/>
</dbReference>
<dbReference type="GO" id="GO:0005615">
    <property type="term" value="C:extracellular space"/>
    <property type="evidence" value="ECO:0007669"/>
    <property type="project" value="TreeGrafter"/>
</dbReference>
<dbReference type="InterPro" id="IPR011989">
    <property type="entry name" value="ARM-like"/>
</dbReference>
<evidence type="ECO:0000256" key="5">
    <source>
        <dbReference type="ARBA" id="ARBA00015611"/>
    </source>
</evidence>
<dbReference type="InterPro" id="IPR050344">
    <property type="entry name" value="Peptidase_M1_aminopeptidases"/>
</dbReference>
<dbReference type="Gene3D" id="1.10.390.10">
    <property type="entry name" value="Neutral Protease Domain 2"/>
    <property type="match status" value="1"/>
</dbReference>
<comment type="caution">
    <text evidence="14">The sequence shown here is derived from an EMBL/GenBank/DDBJ whole genome shotgun (WGS) entry which is preliminary data.</text>
</comment>
<dbReference type="GO" id="GO:0008270">
    <property type="term" value="F:zinc ion binding"/>
    <property type="evidence" value="ECO:0007669"/>
    <property type="project" value="InterPro"/>
</dbReference>
<feature type="domain" description="Peptidase M1 membrane alanine aminopeptidase" evidence="12">
    <location>
        <begin position="293"/>
        <end position="498"/>
    </location>
</feature>
<evidence type="ECO:0000256" key="9">
    <source>
        <dbReference type="ARBA" id="ARBA00022801"/>
    </source>
</evidence>
<dbReference type="EC" id="3.4.11.2" evidence="4"/>
<accession>A0A5N1IUU5</accession>
<dbReference type="Pfam" id="PF01433">
    <property type="entry name" value="Peptidase_M1"/>
    <property type="match status" value="1"/>
</dbReference>
<dbReference type="Pfam" id="PF17900">
    <property type="entry name" value="Peptidase_M1_N"/>
    <property type="match status" value="1"/>
</dbReference>
<keyword evidence="7" id="KW-0645">Protease</keyword>
<comment type="cofactor">
    <cofactor evidence="2">
        <name>Zn(2+)</name>
        <dbReference type="ChEBI" id="CHEBI:29105"/>
    </cofactor>
</comment>
<dbReference type="RefSeq" id="WP_150903956.1">
    <property type="nucleotide sequence ID" value="NZ_VTWT01000005.1"/>
</dbReference>
<dbReference type="InterPro" id="IPR014782">
    <property type="entry name" value="Peptidase_M1_dom"/>
</dbReference>
<evidence type="ECO:0000256" key="3">
    <source>
        <dbReference type="ARBA" id="ARBA00010136"/>
    </source>
</evidence>
<dbReference type="InterPro" id="IPR027268">
    <property type="entry name" value="Peptidase_M4/M1_CTD_sf"/>
</dbReference>
<dbReference type="GO" id="GO:0016020">
    <property type="term" value="C:membrane"/>
    <property type="evidence" value="ECO:0007669"/>
    <property type="project" value="TreeGrafter"/>
</dbReference>
<dbReference type="GO" id="GO:0070006">
    <property type="term" value="F:metalloaminopeptidase activity"/>
    <property type="evidence" value="ECO:0007669"/>
    <property type="project" value="TreeGrafter"/>
</dbReference>
<evidence type="ECO:0000256" key="7">
    <source>
        <dbReference type="ARBA" id="ARBA00022670"/>
    </source>
</evidence>
<evidence type="ECO:0000256" key="4">
    <source>
        <dbReference type="ARBA" id="ARBA00012564"/>
    </source>
</evidence>
<dbReference type="PRINTS" id="PR00756">
    <property type="entry name" value="ALADIPTASE"/>
</dbReference>
<reference evidence="14 15" key="1">
    <citation type="submission" date="2019-09" db="EMBL/GenBank/DDBJ databases">
        <title>Genome sequence of Adhaeribacter sp. M2.</title>
        <authorList>
            <person name="Srinivasan S."/>
        </authorList>
    </citation>
    <scope>NUCLEOTIDE SEQUENCE [LARGE SCALE GENOMIC DNA]</scope>
    <source>
        <strain evidence="14 15">M2</strain>
    </source>
</reference>
<keyword evidence="6" id="KW-0031">Aminopeptidase</keyword>
<evidence type="ECO:0000313" key="15">
    <source>
        <dbReference type="Proteomes" id="UP000326570"/>
    </source>
</evidence>
<protein>
    <recommendedName>
        <fullName evidence="5">Aminopeptidase N</fullName>
        <ecNumber evidence="4">3.4.11.2</ecNumber>
    </recommendedName>
</protein>
<evidence type="ECO:0000259" key="13">
    <source>
        <dbReference type="Pfam" id="PF17900"/>
    </source>
</evidence>
<dbReference type="Pfam" id="PF13646">
    <property type="entry name" value="HEAT_2"/>
    <property type="match status" value="1"/>
</dbReference>
<name>A0A5N1IUU5_9BACT</name>
<keyword evidence="11" id="KW-0482">Metalloprotease</keyword>
<dbReference type="GO" id="GO:0016285">
    <property type="term" value="F:alanyl aminopeptidase activity"/>
    <property type="evidence" value="ECO:0007669"/>
    <property type="project" value="UniProtKB-EC"/>
</dbReference>
<evidence type="ECO:0000256" key="8">
    <source>
        <dbReference type="ARBA" id="ARBA00022723"/>
    </source>
</evidence>
<keyword evidence="10" id="KW-0862">Zinc</keyword>
<dbReference type="Gene3D" id="2.60.40.1730">
    <property type="entry name" value="tricorn interacting facor f3 domain"/>
    <property type="match status" value="1"/>
</dbReference>
<keyword evidence="9" id="KW-0378">Hydrolase</keyword>
<evidence type="ECO:0000256" key="2">
    <source>
        <dbReference type="ARBA" id="ARBA00001947"/>
    </source>
</evidence>
<organism evidence="14 15">
    <name type="scientific">Adhaeribacter soli</name>
    <dbReference type="NCBI Taxonomy" id="2607655"/>
    <lineage>
        <taxon>Bacteria</taxon>
        <taxon>Pseudomonadati</taxon>
        <taxon>Bacteroidota</taxon>
        <taxon>Cytophagia</taxon>
        <taxon>Cytophagales</taxon>
        <taxon>Hymenobacteraceae</taxon>
        <taxon>Adhaeribacter</taxon>
    </lineage>
</organism>
<gene>
    <name evidence="14" type="ORF">F0P94_11150</name>
</gene>
<dbReference type="GO" id="GO:0042277">
    <property type="term" value="F:peptide binding"/>
    <property type="evidence" value="ECO:0007669"/>
    <property type="project" value="TreeGrafter"/>
</dbReference>
<keyword evidence="8" id="KW-0479">Metal-binding</keyword>
<dbReference type="PANTHER" id="PTHR11533:SF174">
    <property type="entry name" value="PUROMYCIN-SENSITIVE AMINOPEPTIDASE-RELATED"/>
    <property type="match status" value="1"/>
</dbReference>
<dbReference type="PANTHER" id="PTHR11533">
    <property type="entry name" value="PROTEASE M1 ZINC METALLOPROTEASE"/>
    <property type="match status" value="1"/>
</dbReference>
<dbReference type="SUPFAM" id="SSF48371">
    <property type="entry name" value="ARM repeat"/>
    <property type="match status" value="1"/>
</dbReference>
<dbReference type="InterPro" id="IPR016024">
    <property type="entry name" value="ARM-type_fold"/>
</dbReference>
<sequence>MNLKAFAVISFAVATGMLSGCKTAKPGTNQNNASLGIITAPEKQKTVPEWVPKPAPYQPSRTQLNDIIHTKLRVSFDWQKQHLLGEATLTCKPYFYPQNTLILDAKGFDIKSIELASGKELKYTYDGKKLNITLDKTYTRDQKYEVYINYVAKPNELEAGGSAAITSDKGLYFINPLGEEKDKPRQIWTQGETEASSCWFPTIDSPNEKMTQELYITIEKNFKTLSNGTLIYSKNNANGTRTDYWKMELPHAPYLTMMAIGEFAVVRDTWKNKDIDYYVEPKYKNSAKGIFGNTPEMLTFFSQKLGVEYPWEKYAQVVVRDYVSGAMENTSASVFGEFVQLTNRELLDHSMDEIIAHELFHQWFGDLVTTESWSNLPLNESLATYGEYLWFEHKLGVDEADLALNNDLKSYLREAETKQVPLIRYHYQDKEDMFDRHSYQKGSRVMHMLRKYVGDEAFFASLKKYLVENKFKTVEIHNLRLAFEEVTGEDLNWFFDQWFLQPGHPQLKVSQQYANGKVILNIQQTQDSTFTPIYKLPLKVVVWTNNQKTEHPITITKANQTFELPAAAQPQLVLVDAEAQLLGTLQHEKSPAELIYQYYHAGKAVPRLQALQALTAKTSEPEVQKLLQNALNDKFWLIRSQAVTNYNLTTRRFNNEKEGAKDFSAPEYNPVKQRIREIALKDPKTSVRADAIATLASFKDPAYLPVFEKALQDSSYTVVSAGVDALISQENVQPYQTKLKNLKNTESEEVVAALASFYARHGEGTEYPWFEKQLTRLSGPALTSFLPAFAAYLYKVENPERQNGINAIENLAKTHNAYYVRLAGYQALTLLADEHGVQERLKTIRNNEKDERLQRIYKQMQ</sequence>
<proteinExistence type="inferred from homology"/>
<evidence type="ECO:0000313" key="14">
    <source>
        <dbReference type="EMBL" id="KAA9333790.1"/>
    </source>
</evidence>
<dbReference type="CDD" id="cd09603">
    <property type="entry name" value="M1_APN_like"/>
    <property type="match status" value="1"/>
</dbReference>
<dbReference type="SUPFAM" id="SSF63737">
    <property type="entry name" value="Leukotriene A4 hydrolase N-terminal domain"/>
    <property type="match status" value="1"/>
</dbReference>
<dbReference type="AlphaFoldDB" id="A0A5N1IUU5"/>
<keyword evidence="15" id="KW-1185">Reference proteome</keyword>
<evidence type="ECO:0000256" key="6">
    <source>
        <dbReference type="ARBA" id="ARBA00022438"/>
    </source>
</evidence>
<dbReference type="GO" id="GO:0006508">
    <property type="term" value="P:proteolysis"/>
    <property type="evidence" value="ECO:0007669"/>
    <property type="project" value="UniProtKB-KW"/>
</dbReference>
<dbReference type="InterPro" id="IPR045357">
    <property type="entry name" value="Aminopeptidase_N-like_N"/>
</dbReference>
<dbReference type="PROSITE" id="PS51257">
    <property type="entry name" value="PROKAR_LIPOPROTEIN"/>
    <property type="match status" value="1"/>
</dbReference>
<dbReference type="GO" id="GO:0043171">
    <property type="term" value="P:peptide catabolic process"/>
    <property type="evidence" value="ECO:0007669"/>
    <property type="project" value="TreeGrafter"/>
</dbReference>
<dbReference type="SUPFAM" id="SSF55486">
    <property type="entry name" value="Metalloproteases ('zincins'), catalytic domain"/>
    <property type="match status" value="1"/>
</dbReference>
<dbReference type="GO" id="GO:0005737">
    <property type="term" value="C:cytoplasm"/>
    <property type="evidence" value="ECO:0007669"/>
    <property type="project" value="TreeGrafter"/>
</dbReference>
<evidence type="ECO:0000259" key="12">
    <source>
        <dbReference type="Pfam" id="PF01433"/>
    </source>
</evidence>
<comment type="catalytic activity">
    <reaction evidence="1">
        <text>Release of an N-terminal amino acid, Xaa-|-Yaa- from a peptide, amide or arylamide. Xaa is preferably Ala, but may be most amino acids including Pro (slow action). When a terminal hydrophobic residue is followed by a prolyl residue, the two may be released as an intact Xaa-Pro dipeptide.</text>
        <dbReference type="EC" id="3.4.11.2"/>
    </reaction>
</comment>
<comment type="similarity">
    <text evidence="3">Belongs to the peptidase M1 family.</text>
</comment>
<dbReference type="Gene3D" id="1.25.10.10">
    <property type="entry name" value="Leucine-rich Repeat Variant"/>
    <property type="match status" value="1"/>
</dbReference>
<dbReference type="Proteomes" id="UP000326570">
    <property type="component" value="Unassembled WGS sequence"/>
</dbReference>
<evidence type="ECO:0000256" key="10">
    <source>
        <dbReference type="ARBA" id="ARBA00022833"/>
    </source>
</evidence>
<evidence type="ECO:0000256" key="1">
    <source>
        <dbReference type="ARBA" id="ARBA00000098"/>
    </source>
</evidence>
<evidence type="ECO:0000256" key="11">
    <source>
        <dbReference type="ARBA" id="ARBA00023049"/>
    </source>
</evidence>
<dbReference type="InterPro" id="IPR042097">
    <property type="entry name" value="Aminopeptidase_N-like_N_sf"/>
</dbReference>
<feature type="domain" description="Aminopeptidase N-like N-terminal" evidence="13">
    <location>
        <begin position="69"/>
        <end position="255"/>
    </location>
</feature>
<dbReference type="EMBL" id="VTWT01000005">
    <property type="protein sequence ID" value="KAA9333790.1"/>
    <property type="molecule type" value="Genomic_DNA"/>
</dbReference>